<dbReference type="InterPro" id="IPR013128">
    <property type="entry name" value="Peptidase_C1A"/>
</dbReference>
<organism evidence="10 11">
    <name type="scientific">Hypothenemus hampei</name>
    <name type="common">Coffee berry borer</name>
    <dbReference type="NCBI Taxonomy" id="57062"/>
    <lineage>
        <taxon>Eukaryota</taxon>
        <taxon>Metazoa</taxon>
        <taxon>Ecdysozoa</taxon>
        <taxon>Arthropoda</taxon>
        <taxon>Hexapoda</taxon>
        <taxon>Insecta</taxon>
        <taxon>Pterygota</taxon>
        <taxon>Neoptera</taxon>
        <taxon>Endopterygota</taxon>
        <taxon>Coleoptera</taxon>
        <taxon>Polyphaga</taxon>
        <taxon>Cucujiformia</taxon>
        <taxon>Curculionidae</taxon>
        <taxon>Scolytinae</taxon>
        <taxon>Hypothenemus</taxon>
    </lineage>
</organism>
<dbReference type="PANTHER" id="PTHR12411">
    <property type="entry name" value="CYSTEINE PROTEASE FAMILY C1-RELATED"/>
    <property type="match status" value="1"/>
</dbReference>
<evidence type="ECO:0000259" key="9">
    <source>
        <dbReference type="SMART" id="SM00848"/>
    </source>
</evidence>
<proteinExistence type="inferred from homology"/>
<comment type="caution">
    <text evidence="10">The sequence shown here is derived from an EMBL/GenBank/DDBJ whole genome shotgun (WGS) entry which is preliminary data.</text>
</comment>
<feature type="chain" id="PRO_5044787718" evidence="7">
    <location>
        <begin position="21"/>
        <end position="372"/>
    </location>
</feature>
<feature type="domain" description="Peptidase C1A papain C-terminal" evidence="8">
    <location>
        <begin position="108"/>
        <end position="322"/>
    </location>
</feature>
<dbReference type="PROSITE" id="PS00640">
    <property type="entry name" value="THIOL_PROTEASE_ASN"/>
    <property type="match status" value="1"/>
</dbReference>
<comment type="similarity">
    <text evidence="1">Belongs to the peptidase C1 family.</text>
</comment>
<evidence type="ECO:0000256" key="3">
    <source>
        <dbReference type="ARBA" id="ARBA00022801"/>
    </source>
</evidence>
<evidence type="ECO:0000256" key="7">
    <source>
        <dbReference type="SAM" id="SignalP"/>
    </source>
</evidence>
<dbReference type="SUPFAM" id="SSF54001">
    <property type="entry name" value="Cysteine proteinases"/>
    <property type="match status" value="1"/>
</dbReference>
<evidence type="ECO:0000313" key="11">
    <source>
        <dbReference type="Proteomes" id="UP001566132"/>
    </source>
</evidence>
<dbReference type="GO" id="GO:0006508">
    <property type="term" value="P:proteolysis"/>
    <property type="evidence" value="ECO:0007669"/>
    <property type="project" value="UniProtKB-KW"/>
</dbReference>
<feature type="domain" description="Cathepsin propeptide inhibitor" evidence="9">
    <location>
        <begin position="24"/>
        <end position="84"/>
    </location>
</feature>
<keyword evidence="5" id="KW-0865">Zymogen</keyword>
<dbReference type="InterPro" id="IPR013201">
    <property type="entry name" value="Prot_inhib_I29"/>
</dbReference>
<dbReference type="InterPro" id="IPR000169">
    <property type="entry name" value="Pept_cys_AS"/>
</dbReference>
<keyword evidence="3" id="KW-0378">Hydrolase</keyword>
<dbReference type="Proteomes" id="UP001566132">
    <property type="component" value="Unassembled WGS sequence"/>
</dbReference>
<dbReference type="InterPro" id="IPR039417">
    <property type="entry name" value="Peptidase_C1A_papain-like"/>
</dbReference>
<accession>A0ABD1F080</accession>
<evidence type="ECO:0000259" key="8">
    <source>
        <dbReference type="SMART" id="SM00645"/>
    </source>
</evidence>
<keyword evidence="4" id="KW-0788">Thiol protease</keyword>
<dbReference type="PROSITE" id="PS00639">
    <property type="entry name" value="THIOL_PROTEASE_HIS"/>
    <property type="match status" value="1"/>
</dbReference>
<dbReference type="InterPro" id="IPR000668">
    <property type="entry name" value="Peptidase_C1A_C"/>
</dbReference>
<evidence type="ECO:0000313" key="10">
    <source>
        <dbReference type="EMBL" id="KAL1505334.1"/>
    </source>
</evidence>
<dbReference type="PRINTS" id="PR00705">
    <property type="entry name" value="PAPAIN"/>
</dbReference>
<protein>
    <submittedName>
        <fullName evidence="10">Uncharacterized protein</fullName>
    </submittedName>
</protein>
<dbReference type="InterPro" id="IPR025661">
    <property type="entry name" value="Pept_asp_AS"/>
</dbReference>
<dbReference type="CDD" id="cd02248">
    <property type="entry name" value="Peptidase_C1A"/>
    <property type="match status" value="1"/>
</dbReference>
<evidence type="ECO:0000256" key="2">
    <source>
        <dbReference type="ARBA" id="ARBA00022670"/>
    </source>
</evidence>
<evidence type="ECO:0000256" key="6">
    <source>
        <dbReference type="ARBA" id="ARBA00023157"/>
    </source>
</evidence>
<sequence length="372" mass="41617">MAYALCVLIFFISLLQFALTENSFKNFQVQFRKKYVNNSELLLREQIFAKNLEQIEQHNARFRQGLVTYEMGVNKFSDLTSEEFQAFLRAKESPLPVQEKWLESTESPPDSIDWRELGAVTEVKDQGICGACWAFSATGTLEGLYQQKYGELLSFSEQQLLDCDSSAVGCNGGIVQYALQYVAESGLKIGEEYPYVQEKLTCQNTTNQTVKVYTKNYVGIPSYNETELKKAVGLIGPISVAFDANLIQHYTAGIFDGTNCTNNVNHAVLAVGYDIDKESNTSYWLLKNSWGLDWGEEGYFRMTFSEDGKGLCGIVRQSCYPDGIFNSKVIDDSDDSDDSGGSVTTSKPNAGNFISLNKWIALILGVLLKFNF</sequence>
<dbReference type="SMART" id="SM00848">
    <property type="entry name" value="Inhibitor_I29"/>
    <property type="match status" value="1"/>
</dbReference>
<dbReference type="SMART" id="SM00645">
    <property type="entry name" value="Pept_C1"/>
    <property type="match status" value="1"/>
</dbReference>
<evidence type="ECO:0000256" key="5">
    <source>
        <dbReference type="ARBA" id="ARBA00023145"/>
    </source>
</evidence>
<name>A0ABD1F080_HYPHA</name>
<keyword evidence="6" id="KW-1015">Disulfide bond</keyword>
<gene>
    <name evidence="10" type="ORF">ABEB36_004924</name>
</gene>
<dbReference type="GO" id="GO:0008234">
    <property type="term" value="F:cysteine-type peptidase activity"/>
    <property type="evidence" value="ECO:0007669"/>
    <property type="project" value="UniProtKB-KW"/>
</dbReference>
<dbReference type="PROSITE" id="PS00139">
    <property type="entry name" value="THIOL_PROTEASE_CYS"/>
    <property type="match status" value="1"/>
</dbReference>
<feature type="signal peptide" evidence="7">
    <location>
        <begin position="1"/>
        <end position="20"/>
    </location>
</feature>
<dbReference type="Pfam" id="PF08246">
    <property type="entry name" value="Inhibitor_I29"/>
    <property type="match status" value="1"/>
</dbReference>
<reference evidence="10 11" key="1">
    <citation type="submission" date="2024-05" db="EMBL/GenBank/DDBJ databases">
        <title>Genetic variation in Jamaican populations of the coffee berry borer (Hypothenemus hampei).</title>
        <authorList>
            <person name="Errbii M."/>
            <person name="Myrie A."/>
        </authorList>
    </citation>
    <scope>NUCLEOTIDE SEQUENCE [LARGE SCALE GENOMIC DNA]</scope>
    <source>
        <strain evidence="10">JA-Hopewell-2020-01-JO</strain>
        <tissue evidence="10">Whole body</tissue>
    </source>
</reference>
<dbReference type="AlphaFoldDB" id="A0ABD1F080"/>
<keyword evidence="2" id="KW-0645">Protease</keyword>
<dbReference type="FunFam" id="3.90.70.10:FF:000006">
    <property type="entry name" value="Cathepsin S"/>
    <property type="match status" value="1"/>
</dbReference>
<keyword evidence="11" id="KW-1185">Reference proteome</keyword>
<dbReference type="Gene3D" id="3.90.70.10">
    <property type="entry name" value="Cysteine proteinases"/>
    <property type="match status" value="1"/>
</dbReference>
<dbReference type="EMBL" id="JBDJPC010000004">
    <property type="protein sequence ID" value="KAL1505334.1"/>
    <property type="molecule type" value="Genomic_DNA"/>
</dbReference>
<dbReference type="InterPro" id="IPR038765">
    <property type="entry name" value="Papain-like_cys_pep_sf"/>
</dbReference>
<keyword evidence="7" id="KW-0732">Signal</keyword>
<dbReference type="InterPro" id="IPR025660">
    <property type="entry name" value="Pept_his_AS"/>
</dbReference>
<evidence type="ECO:0000256" key="1">
    <source>
        <dbReference type="ARBA" id="ARBA00008455"/>
    </source>
</evidence>
<dbReference type="Pfam" id="PF00112">
    <property type="entry name" value="Peptidase_C1"/>
    <property type="match status" value="1"/>
</dbReference>
<evidence type="ECO:0000256" key="4">
    <source>
        <dbReference type="ARBA" id="ARBA00022807"/>
    </source>
</evidence>